<dbReference type="GO" id="GO:0005524">
    <property type="term" value="F:ATP binding"/>
    <property type="evidence" value="ECO:0007669"/>
    <property type="project" value="UniProtKB-KW"/>
</dbReference>
<dbReference type="FunFam" id="3.40.50.300:FF:000134">
    <property type="entry name" value="Iron-enterobactin ABC transporter ATP-binding protein"/>
    <property type="match status" value="1"/>
</dbReference>
<evidence type="ECO:0000259" key="6">
    <source>
        <dbReference type="PROSITE" id="PS50893"/>
    </source>
</evidence>
<dbReference type="KEGG" id="slj:EGC82_11265"/>
<dbReference type="EMBL" id="CP034015">
    <property type="protein sequence ID" value="AZG73292.1"/>
    <property type="molecule type" value="Genomic_DNA"/>
</dbReference>
<dbReference type="CDD" id="cd03214">
    <property type="entry name" value="ABC_Iron-Siderophores_B12_Hemin"/>
    <property type="match status" value="1"/>
</dbReference>
<evidence type="ECO:0000313" key="8">
    <source>
        <dbReference type="Proteomes" id="UP000278035"/>
    </source>
</evidence>
<name>A0A3G8LWN2_9GAMM</name>
<proteinExistence type="inferred from homology"/>
<evidence type="ECO:0000313" key="7">
    <source>
        <dbReference type="EMBL" id="AZG73292.1"/>
    </source>
</evidence>
<keyword evidence="8" id="KW-1185">Reference proteome</keyword>
<feature type="region of interest" description="Disordered" evidence="5">
    <location>
        <begin position="286"/>
        <end position="306"/>
    </location>
</feature>
<dbReference type="InterPro" id="IPR003593">
    <property type="entry name" value="AAA+_ATPase"/>
</dbReference>
<keyword evidence="2" id="KW-0813">Transport</keyword>
<evidence type="ECO:0000256" key="4">
    <source>
        <dbReference type="ARBA" id="ARBA00022840"/>
    </source>
</evidence>
<dbReference type="SMART" id="SM00382">
    <property type="entry name" value="AAA"/>
    <property type="match status" value="1"/>
</dbReference>
<dbReference type="PROSITE" id="PS50893">
    <property type="entry name" value="ABC_TRANSPORTER_2"/>
    <property type="match status" value="1"/>
</dbReference>
<dbReference type="Gene3D" id="3.40.50.300">
    <property type="entry name" value="P-loop containing nucleotide triphosphate hydrolases"/>
    <property type="match status" value="1"/>
</dbReference>
<dbReference type="InterPro" id="IPR003439">
    <property type="entry name" value="ABC_transporter-like_ATP-bd"/>
</dbReference>
<dbReference type="RefSeq" id="WP_124730849.1">
    <property type="nucleotide sequence ID" value="NZ_CBCSKC010000064.1"/>
</dbReference>
<reference evidence="8" key="1">
    <citation type="submission" date="2018-11" db="EMBL/GenBank/DDBJ databases">
        <title>Shewanella sp. M2.</title>
        <authorList>
            <person name="Hwang Y.J."/>
            <person name="Hwang C.Y."/>
        </authorList>
    </citation>
    <scope>NUCLEOTIDE SEQUENCE [LARGE SCALE GENOMIC DNA]</scope>
    <source>
        <strain evidence="8">LMG 19866</strain>
    </source>
</reference>
<dbReference type="Pfam" id="PF00005">
    <property type="entry name" value="ABC_tran"/>
    <property type="match status" value="1"/>
</dbReference>
<keyword evidence="4 7" id="KW-0067">ATP-binding</keyword>
<evidence type="ECO:0000256" key="5">
    <source>
        <dbReference type="SAM" id="MobiDB-lite"/>
    </source>
</evidence>
<comment type="similarity">
    <text evidence="1">Belongs to the ABC transporter superfamily.</text>
</comment>
<gene>
    <name evidence="7" type="ORF">EGC82_11265</name>
</gene>
<evidence type="ECO:0000256" key="3">
    <source>
        <dbReference type="ARBA" id="ARBA00022741"/>
    </source>
</evidence>
<dbReference type="InterPro" id="IPR027417">
    <property type="entry name" value="P-loop_NTPase"/>
</dbReference>
<evidence type="ECO:0000256" key="1">
    <source>
        <dbReference type="ARBA" id="ARBA00005417"/>
    </source>
</evidence>
<dbReference type="PROSITE" id="PS00211">
    <property type="entry name" value="ABC_TRANSPORTER_1"/>
    <property type="match status" value="1"/>
</dbReference>
<keyword evidence="3" id="KW-0547">Nucleotide-binding</keyword>
<dbReference type="SUPFAM" id="SSF52540">
    <property type="entry name" value="P-loop containing nucleoside triphosphate hydrolases"/>
    <property type="match status" value="1"/>
</dbReference>
<dbReference type="GO" id="GO:0016887">
    <property type="term" value="F:ATP hydrolysis activity"/>
    <property type="evidence" value="ECO:0007669"/>
    <property type="project" value="InterPro"/>
</dbReference>
<organism evidence="7 8">
    <name type="scientific">Shewanella livingstonensis</name>
    <dbReference type="NCBI Taxonomy" id="150120"/>
    <lineage>
        <taxon>Bacteria</taxon>
        <taxon>Pseudomonadati</taxon>
        <taxon>Pseudomonadota</taxon>
        <taxon>Gammaproteobacteria</taxon>
        <taxon>Alteromonadales</taxon>
        <taxon>Shewanellaceae</taxon>
        <taxon>Shewanella</taxon>
    </lineage>
</organism>
<evidence type="ECO:0000256" key="2">
    <source>
        <dbReference type="ARBA" id="ARBA00022448"/>
    </source>
</evidence>
<dbReference type="AlphaFoldDB" id="A0A3G8LWN2"/>
<dbReference type="InterPro" id="IPR017871">
    <property type="entry name" value="ABC_transporter-like_CS"/>
</dbReference>
<feature type="domain" description="ABC transporter" evidence="6">
    <location>
        <begin position="17"/>
        <end position="250"/>
    </location>
</feature>
<dbReference type="PANTHER" id="PTHR42794">
    <property type="entry name" value="HEMIN IMPORT ATP-BINDING PROTEIN HMUV"/>
    <property type="match status" value="1"/>
</dbReference>
<accession>A0A3G8LWN2</accession>
<dbReference type="OrthoDB" id="5292475at2"/>
<dbReference type="Proteomes" id="UP000278035">
    <property type="component" value="Chromosome"/>
</dbReference>
<dbReference type="PANTHER" id="PTHR42794:SF2">
    <property type="entry name" value="ABC TRANSPORTER ATP-BINDING PROTEIN"/>
    <property type="match status" value="1"/>
</dbReference>
<sequence length="306" mass="34383">MNCQYDSHHHRTQYSHVTVKDVCWSTDKKSVLDKVSFTVNKGEFIGILGPNGVGKSTLLRCLYRYIKASAGEVFLNGHNISSYSQAEFARHVAVVTQHCPTGFTMTVRQFLRSGLLAKKPWWKSVNQADETTQINAQLNRVNLLDKANDNFDSLSGGEQQRVLIARALLQQPQLLILDEPTNHLDIHYQIETLKLVKSLGITVIASIHDLNLASAYCDSLLLLHQGKVSAFGTPNDVLTQENIKHVYLVDADIYYHSNNVYPSIRFKFSQPSKSLYQFAPKPVTETENKDENVNSSASELKGQIYA</sequence>
<protein>
    <submittedName>
        <fullName evidence="7">ABC transporter ATP-binding protein</fullName>
    </submittedName>
</protein>